<dbReference type="InterPro" id="IPR023753">
    <property type="entry name" value="FAD/NAD-binding_dom"/>
</dbReference>
<accession>A0ABZ1GG27</accession>
<keyword evidence="8" id="KW-1185">Reference proteome</keyword>
<dbReference type="SUPFAM" id="SSF51905">
    <property type="entry name" value="FAD/NAD(P)-binding domain"/>
    <property type="match status" value="2"/>
</dbReference>
<feature type="domain" description="Reductase C-terminal" evidence="6">
    <location>
        <begin position="317"/>
        <end position="387"/>
    </location>
</feature>
<proteinExistence type="predicted"/>
<evidence type="ECO:0000259" key="5">
    <source>
        <dbReference type="Pfam" id="PF07992"/>
    </source>
</evidence>
<dbReference type="Gene3D" id="3.30.390.30">
    <property type="match status" value="1"/>
</dbReference>
<dbReference type="PRINTS" id="PR00411">
    <property type="entry name" value="PNDRDTASEI"/>
</dbReference>
<comment type="cofactor">
    <cofactor evidence="1">
        <name>FAD</name>
        <dbReference type="ChEBI" id="CHEBI:57692"/>
    </cofactor>
</comment>
<sequence>MSDGIVVVGASLAGLRVAEALRAGGYTGRLRLVGDEHHLPYDRPPLSKQVLTGEWETARTALTTPAKLSEAGIETVLGARAVAVDTEAVTLADGERLDYDQLVVATGAAARTWPGAAPDGRVHRLRTLADSVRLRTALADGGPLVVVGGGFIGLEVAAAACGAGLDVTVVEAAGTPLEPVLGPEIGACFTRLHRARGVRVLTGVPITSVQEAADTVAVRLADGTELAAAHVVVGIGAEPNNDWLTGLGLDDAAGVPCDARGRAGDRVWALGDVARWEQPAYGDSARHEHWTTAVDQAAVVAAAVLGRESARPPAPPYFWSMQYDVNFQLVGRPDLASSVEVLEAGEGGADRGTVFAFTDTAGRRVAVAAFHNPRRFLRLRRELQEEFTTAPSRP</sequence>
<evidence type="ECO:0000256" key="4">
    <source>
        <dbReference type="ARBA" id="ARBA00023002"/>
    </source>
</evidence>
<dbReference type="GeneID" id="91541233"/>
<dbReference type="InterPro" id="IPR028202">
    <property type="entry name" value="Reductase_C"/>
</dbReference>
<dbReference type="PANTHER" id="PTHR43557">
    <property type="entry name" value="APOPTOSIS-INDUCING FACTOR 1"/>
    <property type="match status" value="1"/>
</dbReference>
<evidence type="ECO:0000256" key="2">
    <source>
        <dbReference type="ARBA" id="ARBA00022630"/>
    </source>
</evidence>
<dbReference type="SUPFAM" id="SSF55424">
    <property type="entry name" value="FAD/NAD-linked reductases, dimerisation (C-terminal) domain"/>
    <property type="match status" value="1"/>
</dbReference>
<dbReference type="InterPro" id="IPR036188">
    <property type="entry name" value="FAD/NAD-bd_sf"/>
</dbReference>
<feature type="domain" description="FAD/NAD(P)-binding" evidence="5">
    <location>
        <begin position="5"/>
        <end position="297"/>
    </location>
</feature>
<dbReference type="RefSeq" id="WP_326750919.1">
    <property type="nucleotide sequence ID" value="NZ_CP109134.1"/>
</dbReference>
<keyword evidence="2" id="KW-0285">Flavoprotein</keyword>
<evidence type="ECO:0000313" key="7">
    <source>
        <dbReference type="EMBL" id="WSD04601.1"/>
    </source>
</evidence>
<name>A0ABZ1GG27_9ACTN</name>
<keyword evidence="3" id="KW-0274">FAD</keyword>
<evidence type="ECO:0000259" key="6">
    <source>
        <dbReference type="Pfam" id="PF14759"/>
    </source>
</evidence>
<evidence type="ECO:0000256" key="1">
    <source>
        <dbReference type="ARBA" id="ARBA00001974"/>
    </source>
</evidence>
<dbReference type="Pfam" id="PF14759">
    <property type="entry name" value="Reductase_C"/>
    <property type="match status" value="1"/>
</dbReference>
<protein>
    <submittedName>
        <fullName evidence="7">FAD-dependent oxidoreductase</fullName>
    </submittedName>
</protein>
<dbReference type="PRINTS" id="PR00368">
    <property type="entry name" value="FADPNR"/>
</dbReference>
<dbReference type="Proteomes" id="UP001335325">
    <property type="component" value="Chromosome"/>
</dbReference>
<dbReference type="Pfam" id="PF07992">
    <property type="entry name" value="Pyr_redox_2"/>
    <property type="match status" value="1"/>
</dbReference>
<dbReference type="PANTHER" id="PTHR43557:SF2">
    <property type="entry name" value="RIESKE DOMAIN-CONTAINING PROTEIN-RELATED"/>
    <property type="match status" value="1"/>
</dbReference>
<keyword evidence="4" id="KW-0560">Oxidoreductase</keyword>
<dbReference type="InterPro" id="IPR016156">
    <property type="entry name" value="FAD/NAD-linked_Rdtase_dimer_sf"/>
</dbReference>
<dbReference type="Gene3D" id="3.50.50.60">
    <property type="entry name" value="FAD/NAD(P)-binding domain"/>
    <property type="match status" value="2"/>
</dbReference>
<evidence type="ECO:0000256" key="3">
    <source>
        <dbReference type="ARBA" id="ARBA00022827"/>
    </source>
</evidence>
<reference evidence="7 8" key="1">
    <citation type="submission" date="2022-10" db="EMBL/GenBank/DDBJ databases">
        <title>The complete genomes of actinobacterial strains from the NBC collection.</title>
        <authorList>
            <person name="Joergensen T.S."/>
            <person name="Alvarez Arevalo M."/>
            <person name="Sterndorff E.B."/>
            <person name="Faurdal D."/>
            <person name="Vuksanovic O."/>
            <person name="Mourched A.-S."/>
            <person name="Charusanti P."/>
            <person name="Shaw S."/>
            <person name="Blin K."/>
            <person name="Weber T."/>
        </authorList>
    </citation>
    <scope>NUCLEOTIDE SEQUENCE [LARGE SCALE GENOMIC DNA]</scope>
    <source>
        <strain evidence="7 8">NBC 01753</strain>
    </source>
</reference>
<dbReference type="EMBL" id="CP109134">
    <property type="protein sequence ID" value="WSD04601.1"/>
    <property type="molecule type" value="Genomic_DNA"/>
</dbReference>
<evidence type="ECO:0000313" key="8">
    <source>
        <dbReference type="Proteomes" id="UP001335325"/>
    </source>
</evidence>
<organism evidence="7 8">
    <name type="scientific">Streptomyces hirsutus</name>
    <dbReference type="NCBI Taxonomy" id="35620"/>
    <lineage>
        <taxon>Bacteria</taxon>
        <taxon>Bacillati</taxon>
        <taxon>Actinomycetota</taxon>
        <taxon>Actinomycetes</taxon>
        <taxon>Kitasatosporales</taxon>
        <taxon>Streptomycetaceae</taxon>
        <taxon>Streptomyces</taxon>
    </lineage>
</organism>
<dbReference type="InterPro" id="IPR050446">
    <property type="entry name" value="FAD-oxidoreductase/Apoptosis"/>
</dbReference>
<gene>
    <name evidence="7" type="ORF">OIE73_01640</name>
</gene>